<sequence length="294" mass="31494">MAPAMEEDEPPTGAAGDAAAQSPSVGAAAGTRRSRPGHSPGARRGAAPDGADNPFEKVENLMKARDFRTAEAALRAMLKATPEDDRVMHYLGVLLTEECRYEEAETVFQGAFDAQEKAGKVNYATAFGLATVLTEIGGMEKLLQGEALFRDVLARAVEQEEGGIHETYSAFVNLADNFGRQKRWIESAEAWTSAVKLAERMFGEDHERTAAHRAALARAERLSRYQWWIRRVLWTVSIVVFVWAAWTLVRSGMLAAVVTHAVALVAPGLAGAAPAAGSADTVLSGVSAPVSGEL</sequence>
<comment type="caution">
    <text evidence="3">The sequence shown here is derived from an EMBL/GenBank/DDBJ whole genome shotgun (WGS) entry which is preliminary data.</text>
</comment>
<evidence type="ECO:0000256" key="2">
    <source>
        <dbReference type="SAM" id="Phobius"/>
    </source>
</evidence>
<dbReference type="Gene3D" id="1.25.40.10">
    <property type="entry name" value="Tetratricopeptide repeat domain"/>
    <property type="match status" value="1"/>
</dbReference>
<evidence type="ECO:0000313" key="3">
    <source>
        <dbReference type="EMBL" id="CAK0868676.1"/>
    </source>
</evidence>
<evidence type="ECO:0000313" key="4">
    <source>
        <dbReference type="Proteomes" id="UP001189429"/>
    </source>
</evidence>
<feature type="compositionally biased region" description="Acidic residues" evidence="1">
    <location>
        <begin position="1"/>
        <end position="10"/>
    </location>
</feature>
<dbReference type="Pfam" id="PF14559">
    <property type="entry name" value="TPR_19"/>
    <property type="match status" value="1"/>
</dbReference>
<keyword evidence="2" id="KW-1133">Transmembrane helix</keyword>
<protein>
    <recommendedName>
        <fullName evidence="5">Tetratricopeptide repeat protein</fullName>
    </recommendedName>
</protein>
<evidence type="ECO:0000256" key="1">
    <source>
        <dbReference type="SAM" id="MobiDB-lite"/>
    </source>
</evidence>
<dbReference type="EMBL" id="CAUYUJ010016771">
    <property type="protein sequence ID" value="CAK0868676.1"/>
    <property type="molecule type" value="Genomic_DNA"/>
</dbReference>
<accession>A0ABN9V7T8</accession>
<dbReference type="SUPFAM" id="SSF48452">
    <property type="entry name" value="TPR-like"/>
    <property type="match status" value="1"/>
</dbReference>
<reference evidence="3" key="1">
    <citation type="submission" date="2023-10" db="EMBL/GenBank/DDBJ databases">
        <authorList>
            <person name="Chen Y."/>
            <person name="Shah S."/>
            <person name="Dougan E. K."/>
            <person name="Thang M."/>
            <person name="Chan C."/>
        </authorList>
    </citation>
    <scope>NUCLEOTIDE SEQUENCE [LARGE SCALE GENOMIC DNA]</scope>
</reference>
<feature type="region of interest" description="Disordered" evidence="1">
    <location>
        <begin position="1"/>
        <end position="54"/>
    </location>
</feature>
<feature type="compositionally biased region" description="Low complexity" evidence="1">
    <location>
        <begin position="40"/>
        <end position="52"/>
    </location>
</feature>
<feature type="transmembrane region" description="Helical" evidence="2">
    <location>
        <begin position="228"/>
        <end position="246"/>
    </location>
</feature>
<dbReference type="InterPro" id="IPR011990">
    <property type="entry name" value="TPR-like_helical_dom_sf"/>
</dbReference>
<proteinExistence type="predicted"/>
<organism evidence="3 4">
    <name type="scientific">Prorocentrum cordatum</name>
    <dbReference type="NCBI Taxonomy" id="2364126"/>
    <lineage>
        <taxon>Eukaryota</taxon>
        <taxon>Sar</taxon>
        <taxon>Alveolata</taxon>
        <taxon>Dinophyceae</taxon>
        <taxon>Prorocentrales</taxon>
        <taxon>Prorocentraceae</taxon>
        <taxon>Prorocentrum</taxon>
    </lineage>
</organism>
<keyword evidence="2" id="KW-0812">Transmembrane</keyword>
<keyword evidence="4" id="KW-1185">Reference proteome</keyword>
<dbReference type="Proteomes" id="UP001189429">
    <property type="component" value="Unassembled WGS sequence"/>
</dbReference>
<feature type="compositionally biased region" description="Low complexity" evidence="1">
    <location>
        <begin position="18"/>
        <end position="30"/>
    </location>
</feature>
<keyword evidence="2" id="KW-0472">Membrane</keyword>
<feature type="transmembrane region" description="Helical" evidence="2">
    <location>
        <begin position="252"/>
        <end position="273"/>
    </location>
</feature>
<name>A0ABN9V7T8_9DINO</name>
<evidence type="ECO:0008006" key="5">
    <source>
        <dbReference type="Google" id="ProtNLM"/>
    </source>
</evidence>
<gene>
    <name evidence="3" type="ORF">PCOR1329_LOCUS55260</name>
</gene>